<keyword evidence="2 4" id="KW-0472">Membrane</keyword>
<dbReference type="EMBL" id="JAERQJ010000002">
    <property type="protein sequence ID" value="MBL0683057.1"/>
    <property type="molecule type" value="Genomic_DNA"/>
</dbReference>
<feature type="domain" description="OmpA-like" evidence="6">
    <location>
        <begin position="196"/>
        <end position="310"/>
    </location>
</feature>
<evidence type="ECO:0000313" key="8">
    <source>
        <dbReference type="Proteomes" id="UP000651057"/>
    </source>
</evidence>
<keyword evidence="8" id="KW-1185">Reference proteome</keyword>
<evidence type="ECO:0000256" key="1">
    <source>
        <dbReference type="ARBA" id="ARBA00004442"/>
    </source>
</evidence>
<evidence type="ECO:0000259" key="6">
    <source>
        <dbReference type="PROSITE" id="PS51123"/>
    </source>
</evidence>
<evidence type="ECO:0000256" key="4">
    <source>
        <dbReference type="PROSITE-ProRule" id="PRU00473"/>
    </source>
</evidence>
<dbReference type="InterPro" id="IPR006664">
    <property type="entry name" value="OMP_bac"/>
</dbReference>
<dbReference type="InterPro" id="IPR036737">
    <property type="entry name" value="OmpA-like_sf"/>
</dbReference>
<protein>
    <submittedName>
        <fullName evidence="7">OmpA family protein</fullName>
    </submittedName>
</protein>
<reference evidence="7" key="1">
    <citation type="submission" date="2021-01" db="EMBL/GenBank/DDBJ databases">
        <authorList>
            <person name="Zhong Y.L."/>
        </authorList>
    </citation>
    <scope>NUCLEOTIDE SEQUENCE</scope>
    <source>
        <strain evidence="7">KCTC 23302</strain>
    </source>
</reference>
<evidence type="ECO:0000256" key="3">
    <source>
        <dbReference type="ARBA" id="ARBA00023237"/>
    </source>
</evidence>
<sequence>MKNFISFTIFLLFAWLGMWWYYSCNWCLGDRDSSTNVVEKNDSDLKNEALTKKAYEDSIANLNRARTGLFAKDLQGQDIFKYIENFQINRNNGDVFIPNSLQNFSDQIALYLGKHQDQELIISGFESFSEQEENSDFGVSRANFIKDVLINAGVNGDRITTKSKLMDYTYDETTGNYIGGILLDFNQLDESRITEVEKGVANKILYSEFAQKTFTPDATLTNYTLELKNYLEKYPNKIVEVIGHTDDVGEAEANVWYGQERANNVMNYLISQGIETHKIKALSKGESTPIAPNDSEENRAKNRRIEIIVN</sequence>
<dbReference type="PROSITE" id="PS51123">
    <property type="entry name" value="OMPA_2"/>
    <property type="match status" value="1"/>
</dbReference>
<evidence type="ECO:0000313" key="7">
    <source>
        <dbReference type="EMBL" id="MBL0683057.1"/>
    </source>
</evidence>
<comment type="caution">
    <text evidence="7">The sequence shown here is derived from an EMBL/GenBank/DDBJ whole genome shotgun (WGS) entry which is preliminary data.</text>
</comment>
<dbReference type="PANTHER" id="PTHR30329">
    <property type="entry name" value="STATOR ELEMENT OF FLAGELLAR MOTOR COMPLEX"/>
    <property type="match status" value="1"/>
</dbReference>
<organism evidence="7 8">
    <name type="scientific">Aquimarina mytili</name>
    <dbReference type="NCBI Taxonomy" id="874423"/>
    <lineage>
        <taxon>Bacteria</taxon>
        <taxon>Pseudomonadati</taxon>
        <taxon>Bacteroidota</taxon>
        <taxon>Flavobacteriia</taxon>
        <taxon>Flavobacteriales</taxon>
        <taxon>Flavobacteriaceae</taxon>
        <taxon>Aquimarina</taxon>
    </lineage>
</organism>
<evidence type="ECO:0000256" key="5">
    <source>
        <dbReference type="SAM" id="Phobius"/>
    </source>
</evidence>
<dbReference type="InterPro" id="IPR050330">
    <property type="entry name" value="Bact_OuterMem_StrucFunc"/>
</dbReference>
<dbReference type="InterPro" id="IPR006665">
    <property type="entry name" value="OmpA-like"/>
</dbReference>
<dbReference type="Pfam" id="PF00691">
    <property type="entry name" value="OmpA"/>
    <property type="match status" value="1"/>
</dbReference>
<proteinExistence type="predicted"/>
<dbReference type="PANTHER" id="PTHR30329:SF21">
    <property type="entry name" value="LIPOPROTEIN YIAD-RELATED"/>
    <property type="match status" value="1"/>
</dbReference>
<dbReference type="RefSeq" id="WP_201917690.1">
    <property type="nucleotide sequence ID" value="NZ_BAABAX010000023.1"/>
</dbReference>
<accession>A0A936ZPJ2</accession>
<keyword evidence="5" id="KW-1133">Transmembrane helix</keyword>
<feature type="transmembrane region" description="Helical" evidence="5">
    <location>
        <begin position="5"/>
        <end position="22"/>
    </location>
</feature>
<name>A0A936ZPJ2_9FLAO</name>
<dbReference type="SUPFAM" id="SSF103088">
    <property type="entry name" value="OmpA-like"/>
    <property type="match status" value="2"/>
</dbReference>
<gene>
    <name evidence="7" type="ORF">JJQ60_05995</name>
</gene>
<dbReference type="AlphaFoldDB" id="A0A936ZPJ2"/>
<dbReference type="Gene3D" id="3.30.1330.60">
    <property type="entry name" value="OmpA-like domain"/>
    <property type="match status" value="2"/>
</dbReference>
<dbReference type="GO" id="GO:0009279">
    <property type="term" value="C:cell outer membrane"/>
    <property type="evidence" value="ECO:0007669"/>
    <property type="project" value="UniProtKB-SubCell"/>
</dbReference>
<keyword evidence="5" id="KW-0812">Transmembrane</keyword>
<dbReference type="PRINTS" id="PR01021">
    <property type="entry name" value="OMPADOMAIN"/>
</dbReference>
<dbReference type="CDD" id="cd07185">
    <property type="entry name" value="OmpA_C-like"/>
    <property type="match status" value="1"/>
</dbReference>
<keyword evidence="3" id="KW-0998">Cell outer membrane</keyword>
<dbReference type="Proteomes" id="UP000651057">
    <property type="component" value="Unassembled WGS sequence"/>
</dbReference>
<evidence type="ECO:0000256" key="2">
    <source>
        <dbReference type="ARBA" id="ARBA00023136"/>
    </source>
</evidence>
<comment type="subcellular location">
    <subcellularLocation>
        <location evidence="1">Cell outer membrane</location>
    </subcellularLocation>
</comment>